<feature type="signal peptide" evidence="1">
    <location>
        <begin position="1"/>
        <end position="22"/>
    </location>
</feature>
<comment type="caution">
    <text evidence="2">The sequence shown here is derived from an EMBL/GenBank/DDBJ whole genome shotgun (WGS) entry which is preliminary data.</text>
</comment>
<protein>
    <recommendedName>
        <fullName evidence="4">Lipoprotein</fullName>
    </recommendedName>
</protein>
<evidence type="ECO:0000313" key="3">
    <source>
        <dbReference type="Proteomes" id="UP001596106"/>
    </source>
</evidence>
<proteinExistence type="predicted"/>
<evidence type="ECO:0008006" key="4">
    <source>
        <dbReference type="Google" id="ProtNLM"/>
    </source>
</evidence>
<feature type="chain" id="PRO_5045181235" description="Lipoprotein" evidence="1">
    <location>
        <begin position="23"/>
        <end position="123"/>
    </location>
</feature>
<reference evidence="3" key="1">
    <citation type="journal article" date="2019" name="Int. J. Syst. Evol. Microbiol.">
        <title>The Global Catalogue of Microorganisms (GCM) 10K type strain sequencing project: providing services to taxonomists for standard genome sequencing and annotation.</title>
        <authorList>
            <consortium name="The Broad Institute Genomics Platform"/>
            <consortium name="The Broad Institute Genome Sequencing Center for Infectious Disease"/>
            <person name="Wu L."/>
            <person name="Ma J."/>
        </authorList>
    </citation>
    <scope>NUCLEOTIDE SEQUENCE [LARGE SCALE GENOMIC DNA]</scope>
    <source>
        <strain evidence="3">CCUG 55250</strain>
    </source>
</reference>
<accession>A0ABW0IC09</accession>
<dbReference type="RefSeq" id="WP_379845045.1">
    <property type="nucleotide sequence ID" value="NZ_JBHSMA010000003.1"/>
</dbReference>
<sequence>MKKSTYYLALLTMVLLMAGACRKDKDLNPELPCGMEDPINELKWLNDQFKLFMGGPSINGIIFYRYENKAVIEVQNGLASSTNQHQYHCNGEKLNLDDPDDFARYKKNRKLIRVVYGTNLWNW</sequence>
<dbReference type="Proteomes" id="UP001596106">
    <property type="component" value="Unassembled WGS sequence"/>
</dbReference>
<dbReference type="EMBL" id="JBHSMA010000003">
    <property type="protein sequence ID" value="MFC5410073.1"/>
    <property type="molecule type" value="Genomic_DNA"/>
</dbReference>
<name>A0ABW0IC09_9BACT</name>
<evidence type="ECO:0000256" key="1">
    <source>
        <dbReference type="SAM" id="SignalP"/>
    </source>
</evidence>
<gene>
    <name evidence="2" type="ORF">ACFPMF_12185</name>
</gene>
<keyword evidence="3" id="KW-1185">Reference proteome</keyword>
<organism evidence="2 3">
    <name type="scientific">Larkinella bovis</name>
    <dbReference type="NCBI Taxonomy" id="683041"/>
    <lineage>
        <taxon>Bacteria</taxon>
        <taxon>Pseudomonadati</taxon>
        <taxon>Bacteroidota</taxon>
        <taxon>Cytophagia</taxon>
        <taxon>Cytophagales</taxon>
        <taxon>Spirosomataceae</taxon>
        <taxon>Larkinella</taxon>
    </lineage>
</organism>
<keyword evidence="1" id="KW-0732">Signal</keyword>
<evidence type="ECO:0000313" key="2">
    <source>
        <dbReference type="EMBL" id="MFC5410073.1"/>
    </source>
</evidence>
<dbReference type="PROSITE" id="PS51257">
    <property type="entry name" value="PROKAR_LIPOPROTEIN"/>
    <property type="match status" value="1"/>
</dbReference>